<reference evidence="7" key="1">
    <citation type="submission" date="2018-09" db="EMBL/GenBank/DDBJ databases">
        <title>Complete genome sequence of thermophilic cyanobacteria strain Thermosynechococcus elongatus PKUAC-SCTE542.</title>
        <authorList>
            <person name="Liang Y."/>
            <person name="Tang J."/>
            <person name="Daroch M."/>
        </authorList>
    </citation>
    <scope>NUCLEOTIDE SEQUENCE [LARGE SCALE GENOMIC DNA]</scope>
    <source>
        <strain evidence="7">E542</strain>
    </source>
</reference>
<dbReference type="KEGG" id="tsq:D3A95_11730"/>
<proteinExistence type="predicted"/>
<dbReference type="EMBL" id="CP032152">
    <property type="protein sequence ID" value="QLL29514.1"/>
    <property type="molecule type" value="Genomic_DNA"/>
</dbReference>
<dbReference type="GO" id="GO:0017089">
    <property type="term" value="F:glycolipid transfer activity"/>
    <property type="evidence" value="ECO:0007669"/>
    <property type="project" value="TreeGrafter"/>
</dbReference>
<dbReference type="InterPro" id="IPR052363">
    <property type="entry name" value="LPS_export_LptC"/>
</dbReference>
<evidence type="ECO:0000256" key="4">
    <source>
        <dbReference type="ARBA" id="ARBA00022989"/>
    </source>
</evidence>
<evidence type="ECO:0000256" key="3">
    <source>
        <dbReference type="ARBA" id="ARBA00022692"/>
    </source>
</evidence>
<keyword evidence="1" id="KW-1003">Cell membrane</keyword>
<dbReference type="Gene3D" id="2.60.450.10">
    <property type="entry name" value="Lipopolysaccharide (LPS) transport protein A like domain"/>
    <property type="match status" value="2"/>
</dbReference>
<keyword evidence="3" id="KW-0812">Transmembrane</keyword>
<keyword evidence="7" id="KW-1185">Reference proteome</keyword>
<keyword evidence="4" id="KW-1133">Transmembrane helix</keyword>
<protein>
    <submittedName>
        <fullName evidence="6">LPS export ABC transporter periplasmic protein LptC</fullName>
    </submittedName>
</protein>
<accession>A0A7D6J361</accession>
<dbReference type="NCBIfam" id="TIGR04409">
    <property type="entry name" value="LptC_YrbK"/>
    <property type="match status" value="1"/>
</dbReference>
<dbReference type="AlphaFoldDB" id="A0A7D6J361"/>
<dbReference type="PANTHER" id="PTHR37481">
    <property type="entry name" value="LIPOPOLYSACCHARIDE EXPORT SYSTEM PROTEIN LPTC"/>
    <property type="match status" value="1"/>
</dbReference>
<dbReference type="Pfam" id="PF06835">
    <property type="entry name" value="LptC"/>
    <property type="match status" value="1"/>
</dbReference>
<dbReference type="GO" id="GO:0005886">
    <property type="term" value="C:plasma membrane"/>
    <property type="evidence" value="ECO:0007669"/>
    <property type="project" value="InterPro"/>
</dbReference>
<evidence type="ECO:0000256" key="5">
    <source>
        <dbReference type="ARBA" id="ARBA00023136"/>
    </source>
</evidence>
<organism evidence="6 7">
    <name type="scientific">Thermosynechococcus sichuanensis E542</name>
    <dbReference type="NCBI Taxonomy" id="2016101"/>
    <lineage>
        <taxon>Bacteria</taxon>
        <taxon>Bacillati</taxon>
        <taxon>Cyanobacteriota</taxon>
        <taxon>Cyanophyceae</taxon>
        <taxon>Acaryochloridales</taxon>
        <taxon>Thermosynechococcaceae</taxon>
        <taxon>Thermosynechococcus</taxon>
        <taxon>Thermosynechococcus sichuanensis</taxon>
    </lineage>
</organism>
<evidence type="ECO:0000256" key="2">
    <source>
        <dbReference type="ARBA" id="ARBA00022519"/>
    </source>
</evidence>
<evidence type="ECO:0000313" key="7">
    <source>
        <dbReference type="Proteomes" id="UP000261812"/>
    </source>
</evidence>
<dbReference type="InterPro" id="IPR026265">
    <property type="entry name" value="LptC"/>
</dbReference>
<dbReference type="PROSITE" id="PS51257">
    <property type="entry name" value="PROKAR_LIPOPROTEIN"/>
    <property type="match status" value="1"/>
</dbReference>
<dbReference type="InterPro" id="IPR010664">
    <property type="entry name" value="LipoPS_assembly_LptC-rel"/>
</dbReference>
<dbReference type="GO" id="GO:0030288">
    <property type="term" value="C:outer membrane-bounded periplasmic space"/>
    <property type="evidence" value="ECO:0007669"/>
    <property type="project" value="TreeGrafter"/>
</dbReference>
<dbReference type="RefSeq" id="WP_181495155.1">
    <property type="nucleotide sequence ID" value="NZ_CP032152.1"/>
</dbReference>
<evidence type="ECO:0000313" key="6">
    <source>
        <dbReference type="EMBL" id="QLL29514.1"/>
    </source>
</evidence>
<keyword evidence="2" id="KW-0997">Cell inner membrane</keyword>
<keyword evidence="5" id="KW-0472">Membrane</keyword>
<dbReference type="Proteomes" id="UP000261812">
    <property type="component" value="Chromosome"/>
</dbReference>
<dbReference type="GO" id="GO:0015221">
    <property type="term" value="F:lipopolysaccharide transmembrane transporter activity"/>
    <property type="evidence" value="ECO:0007669"/>
    <property type="project" value="InterPro"/>
</dbReference>
<sequence length="409" mass="46126">MPLPRPFLPLCLVLALTGCGWVDQWVGEEPSPEPEITGEVKLQNLTLRQTNEKGELLWLLQAVGARYRDDDRQQLEIQNLTGELKAAGKTAYKVQAKAVNVRQRDGQLWIEGRTTVTDLQQKGTIVADQLVWQGDRGVLIAQKNLQARYPQVNVTAKRLEADSQRQELRALNAVQVTSPARDAKDLRLNTESLVWQQEPNRLLAGVMGQGGVTVLGVAGDRQGQRLQAQRAIWSIGDQVVTLEGGVQVQLPNPVLRIEGETVRWLIPQQQLMSDRPVRVQYPTQGIQGQANRGVFLIAENRAIFDNAQIKSQPQQAHLRAQRLNWWIPQERVEASGQVEIQRPNVHLRTAQLIWRIPQQEVEAQGGVFYRQNNPRIQVQGQRAKGWLDRQEVIVSGNVRSEVPVQLRLP</sequence>
<evidence type="ECO:0000256" key="1">
    <source>
        <dbReference type="ARBA" id="ARBA00022475"/>
    </source>
</evidence>
<dbReference type="PANTHER" id="PTHR37481:SF1">
    <property type="entry name" value="LIPOPOLYSACCHARIDE EXPORT SYSTEM PROTEIN LPTC"/>
    <property type="match status" value="1"/>
</dbReference>
<name>A0A7D6J361_9CYAN</name>
<gene>
    <name evidence="6" type="primary">lptC</name>
    <name evidence="6" type="ORF">D3A95_11730</name>
</gene>